<protein>
    <submittedName>
        <fullName evidence="1">Uncharacterized protein</fullName>
    </submittedName>
</protein>
<dbReference type="EMBL" id="NBAQ01000006">
    <property type="protein sequence ID" value="POQ03668.1"/>
    <property type="molecule type" value="Genomic_DNA"/>
</dbReference>
<name>A0AAE5S6X0_PSESY</name>
<sequence>MSLSPREATRLHHAGLALFALTRVVRENIDLIDIPGGGQLSVRDPHGLLLAAEHISEEIYIHLEHQAIDLQDGSKAEVGQ</sequence>
<gene>
    <name evidence="1" type="ORF">CXB42_13395</name>
</gene>
<comment type="caution">
    <text evidence="1">The sequence shown here is derived from an EMBL/GenBank/DDBJ whole genome shotgun (WGS) entry which is preliminary data.</text>
</comment>
<dbReference type="Proteomes" id="UP000237295">
    <property type="component" value="Unassembled WGS sequence"/>
</dbReference>
<proteinExistence type="predicted"/>
<evidence type="ECO:0000313" key="1">
    <source>
        <dbReference type="EMBL" id="POQ03668.1"/>
    </source>
</evidence>
<dbReference type="AlphaFoldDB" id="A0AAE5S6X0"/>
<dbReference type="RefSeq" id="WP_103694116.1">
    <property type="nucleotide sequence ID" value="NZ_NBAQ01000006.1"/>
</dbReference>
<accession>A0AAE5S6X0</accession>
<reference evidence="1 2" key="1">
    <citation type="submission" date="2017-03" db="EMBL/GenBank/DDBJ databases">
        <authorList>
            <person name="Hulin M.T."/>
        </authorList>
    </citation>
    <scope>NUCLEOTIDE SEQUENCE [LARGE SCALE GENOMIC DNA]</scope>
    <source>
        <strain evidence="1 2">5264</strain>
    </source>
</reference>
<organism evidence="1 2">
    <name type="scientific">Pseudomonas syringae pv. syringae</name>
    <dbReference type="NCBI Taxonomy" id="321"/>
    <lineage>
        <taxon>Bacteria</taxon>
        <taxon>Pseudomonadati</taxon>
        <taxon>Pseudomonadota</taxon>
        <taxon>Gammaproteobacteria</taxon>
        <taxon>Pseudomonadales</taxon>
        <taxon>Pseudomonadaceae</taxon>
        <taxon>Pseudomonas</taxon>
        <taxon>Pseudomonas syringae</taxon>
    </lineage>
</organism>
<evidence type="ECO:0000313" key="2">
    <source>
        <dbReference type="Proteomes" id="UP000237295"/>
    </source>
</evidence>